<evidence type="ECO:0000259" key="12">
    <source>
        <dbReference type="Pfam" id="PF16327"/>
    </source>
</evidence>
<protein>
    <recommendedName>
        <fullName evidence="14">Cytochrome c assembly protein domain-containing protein</fullName>
    </recommendedName>
</protein>
<evidence type="ECO:0000259" key="11">
    <source>
        <dbReference type="Pfam" id="PF01578"/>
    </source>
</evidence>
<feature type="transmembrane region" description="Helical" evidence="10">
    <location>
        <begin position="208"/>
        <end position="228"/>
    </location>
</feature>
<feature type="transmembrane region" description="Helical" evidence="10">
    <location>
        <begin position="272"/>
        <end position="291"/>
    </location>
</feature>
<feature type="domain" description="Cytochrome c assembly protein" evidence="11">
    <location>
        <begin position="92"/>
        <end position="291"/>
    </location>
</feature>
<feature type="transmembrane region" description="Helical" evidence="10">
    <location>
        <begin position="620"/>
        <end position="640"/>
    </location>
</feature>
<feature type="transmembrane region" description="Helical" evidence="10">
    <location>
        <begin position="81"/>
        <end position="111"/>
    </location>
</feature>
<dbReference type="Pfam" id="PF01578">
    <property type="entry name" value="Cytochrom_C_asm"/>
    <property type="match status" value="1"/>
</dbReference>
<dbReference type="Pfam" id="PF16327">
    <property type="entry name" value="CcmF_C"/>
    <property type="match status" value="1"/>
</dbReference>
<evidence type="ECO:0008006" key="14">
    <source>
        <dbReference type="Google" id="ProtNLM"/>
    </source>
</evidence>
<evidence type="ECO:0000256" key="3">
    <source>
        <dbReference type="ARBA" id="ARBA00022475"/>
    </source>
</evidence>
<feature type="domain" description="Cytochrome c-type biogenesis protein CcmF C-terminal" evidence="12">
    <location>
        <begin position="313"/>
        <end position="639"/>
    </location>
</feature>
<dbReference type="EMBL" id="UINC01012570">
    <property type="protein sequence ID" value="SVA54824.1"/>
    <property type="molecule type" value="Genomic_DNA"/>
</dbReference>
<keyword evidence="7 10" id="KW-1133">Transmembrane helix</keyword>
<feature type="transmembrane region" description="Helical" evidence="10">
    <location>
        <begin position="393"/>
        <end position="412"/>
    </location>
</feature>
<keyword evidence="6" id="KW-0201">Cytochrome c-type biogenesis</keyword>
<accession>A0A381WQQ6</accession>
<feature type="transmembrane region" description="Helical" evidence="10">
    <location>
        <begin position="350"/>
        <end position="373"/>
    </location>
</feature>
<dbReference type="PRINTS" id="PR01410">
    <property type="entry name" value="CCBIOGENESIS"/>
</dbReference>
<feature type="transmembrane region" description="Helical" evidence="10">
    <location>
        <begin position="174"/>
        <end position="196"/>
    </location>
</feature>
<feature type="transmembrane region" description="Helical" evidence="10">
    <location>
        <begin position="495"/>
        <end position="517"/>
    </location>
</feature>
<feature type="transmembrane region" description="Helical" evidence="10">
    <location>
        <begin position="449"/>
        <end position="474"/>
    </location>
</feature>
<gene>
    <name evidence="13" type="ORF">METZ01_LOCUS107678</name>
</gene>
<evidence type="ECO:0000256" key="5">
    <source>
        <dbReference type="ARBA" id="ARBA00022692"/>
    </source>
</evidence>
<evidence type="ECO:0000256" key="2">
    <source>
        <dbReference type="ARBA" id="ARBA00009186"/>
    </source>
</evidence>
<dbReference type="InterPro" id="IPR032523">
    <property type="entry name" value="CcmF_C"/>
</dbReference>
<keyword evidence="8 10" id="KW-0472">Membrane</keyword>
<comment type="subcellular location">
    <subcellularLocation>
        <location evidence="1">Cell inner membrane</location>
        <topology evidence="1">Multi-pass membrane protein</topology>
    </subcellularLocation>
</comment>
<dbReference type="InterPro" id="IPR003568">
    <property type="entry name" value="Cyt_c_biogenesis_CcmF"/>
</dbReference>
<keyword evidence="4" id="KW-0997">Cell inner membrane</keyword>
<dbReference type="PANTHER" id="PTHR43653">
    <property type="entry name" value="CYTOCHROME C ASSEMBLY PROTEIN-RELATED"/>
    <property type="match status" value="1"/>
</dbReference>
<evidence type="ECO:0000256" key="1">
    <source>
        <dbReference type="ARBA" id="ARBA00004429"/>
    </source>
</evidence>
<keyword evidence="3" id="KW-1003">Cell membrane</keyword>
<dbReference type="GO" id="GO:0017004">
    <property type="term" value="P:cytochrome complex assembly"/>
    <property type="evidence" value="ECO:0007669"/>
    <property type="project" value="UniProtKB-KW"/>
</dbReference>
<sequence length="663" mass="72902">MGDLGFISLLIGLVLAIYAAVGSVTGKFLDNHGLIDSARFASYLTTLALMISAFSLVGSFLSRDFELKYVFEHSSLSMPRLYTWVAIYAGNEGSLLFIATLLSVLSTLAIALSQSSLRASLPYTIATLMFILTFFLLVMTFLANPFEKLAEIPIDGRGINPLLRHPGMFFHPPLLMSGLVMVSVPFSFAIGALLSNNVNDEWVDAGRTWGILAWAVLGSGLLLGGWWAYTILGWGGYWAWDPVENAGLMPWLGLTAFIHSIMVQKRLGMFRMWNLVLIFISFGLALFGMFINRGGPVPSVHSFAASTLGWVFLTFLIVGTVIPFAIFSFRFNRLKSARPLQSILSRESSFLMNNLLLLSVAFVTLWGGIYPILSELITGFTITVGQPFYNQVNGPLFLCLIFLMGIGPFLPWRQASLNRLRNNLLLPFSAGLCGVIVLLIFGIKNPLALLSFGLIIMVTTGILSEFIAGTRAVAERGESYVRSLFLLVSSNRPRYGGYIVHIAVMALALGITGTSFFSTQKDVLLAPGETVAIGKYTITYVSSSGTELIDRREAFFTLEARTDAGSNITLQTERTFYKNFDMSATRAGINSTPFEDLYIVPSETRAGTDKIGFRIMINPLVWWMWIAGPIMIVGTVVALWPATNSLKNFKLTNKLMNNGGKSR</sequence>
<evidence type="ECO:0000256" key="7">
    <source>
        <dbReference type="ARBA" id="ARBA00022989"/>
    </source>
</evidence>
<comment type="function">
    <text evidence="9">Required for the biogenesis of c-type cytochromes. Possible subunit of a heme lyase.</text>
</comment>
<dbReference type="InterPro" id="IPR002541">
    <property type="entry name" value="Cyt_c_assembly"/>
</dbReference>
<keyword evidence="5 10" id="KW-0812">Transmembrane</keyword>
<feature type="transmembrane region" description="Helical" evidence="10">
    <location>
        <begin position="123"/>
        <end position="143"/>
    </location>
</feature>
<comment type="similarity">
    <text evidence="2">Belongs to the CcmF/CycK/Ccl1/NrfE/CcsA family.</text>
</comment>
<evidence type="ECO:0000256" key="9">
    <source>
        <dbReference type="ARBA" id="ARBA00037230"/>
    </source>
</evidence>
<feature type="transmembrane region" description="Helical" evidence="10">
    <location>
        <begin position="248"/>
        <end position="265"/>
    </location>
</feature>
<evidence type="ECO:0000256" key="6">
    <source>
        <dbReference type="ARBA" id="ARBA00022748"/>
    </source>
</evidence>
<dbReference type="InterPro" id="IPR003567">
    <property type="entry name" value="Cyt_c_biogenesis"/>
</dbReference>
<feature type="transmembrane region" description="Helical" evidence="10">
    <location>
        <begin position="6"/>
        <end position="29"/>
    </location>
</feature>
<evidence type="ECO:0000256" key="4">
    <source>
        <dbReference type="ARBA" id="ARBA00022519"/>
    </source>
</evidence>
<feature type="transmembrane region" description="Helical" evidence="10">
    <location>
        <begin position="303"/>
        <end position="329"/>
    </location>
</feature>
<proteinExistence type="inferred from homology"/>
<reference evidence="13" key="1">
    <citation type="submission" date="2018-05" db="EMBL/GenBank/DDBJ databases">
        <authorList>
            <person name="Lanie J.A."/>
            <person name="Ng W.-L."/>
            <person name="Kazmierczak K.M."/>
            <person name="Andrzejewski T.M."/>
            <person name="Davidsen T.M."/>
            <person name="Wayne K.J."/>
            <person name="Tettelin H."/>
            <person name="Glass J.I."/>
            <person name="Rusch D."/>
            <person name="Podicherti R."/>
            <person name="Tsui H.-C.T."/>
            <person name="Winkler M.E."/>
        </authorList>
    </citation>
    <scope>NUCLEOTIDE SEQUENCE</scope>
</reference>
<feature type="transmembrane region" description="Helical" evidence="10">
    <location>
        <begin position="41"/>
        <end position="61"/>
    </location>
</feature>
<evidence type="ECO:0000313" key="13">
    <source>
        <dbReference type="EMBL" id="SVA54824.1"/>
    </source>
</evidence>
<dbReference type="GO" id="GO:0005886">
    <property type="term" value="C:plasma membrane"/>
    <property type="evidence" value="ECO:0007669"/>
    <property type="project" value="UniProtKB-SubCell"/>
</dbReference>
<dbReference type="AlphaFoldDB" id="A0A381WQQ6"/>
<feature type="transmembrane region" description="Helical" evidence="10">
    <location>
        <begin position="424"/>
        <end position="443"/>
    </location>
</feature>
<dbReference type="GO" id="GO:0015232">
    <property type="term" value="F:heme transmembrane transporter activity"/>
    <property type="evidence" value="ECO:0007669"/>
    <property type="project" value="InterPro"/>
</dbReference>
<dbReference type="GO" id="GO:0020037">
    <property type="term" value="F:heme binding"/>
    <property type="evidence" value="ECO:0007669"/>
    <property type="project" value="InterPro"/>
</dbReference>
<evidence type="ECO:0000256" key="10">
    <source>
        <dbReference type="SAM" id="Phobius"/>
    </source>
</evidence>
<evidence type="ECO:0000256" key="8">
    <source>
        <dbReference type="ARBA" id="ARBA00023136"/>
    </source>
</evidence>
<dbReference type="PANTHER" id="PTHR43653:SF1">
    <property type="entry name" value="CYTOCHROME C-TYPE BIOGENESIS PROTEIN CCMF"/>
    <property type="match status" value="1"/>
</dbReference>
<organism evidence="13">
    <name type="scientific">marine metagenome</name>
    <dbReference type="NCBI Taxonomy" id="408172"/>
    <lineage>
        <taxon>unclassified sequences</taxon>
        <taxon>metagenomes</taxon>
        <taxon>ecological metagenomes</taxon>
    </lineage>
</organism>
<dbReference type="PRINTS" id="PR01411">
    <property type="entry name" value="CCMFBIOGNSIS"/>
</dbReference>
<name>A0A381WQQ6_9ZZZZ</name>